<dbReference type="PANTHER" id="PTHR33286">
    <property type="entry name" value="BIFUNCTIONAL INHIBITOR/LIPID-TRANSFER PROTEIN/SEED STORAGE 2S ALBUMIN SUPERFAMILY PROTEIN"/>
    <property type="match status" value="1"/>
</dbReference>
<evidence type="ECO:0000313" key="3">
    <source>
        <dbReference type="EMBL" id="PVH35771.1"/>
    </source>
</evidence>
<keyword evidence="1" id="KW-0732">Signal</keyword>
<feature type="chain" id="PRO_5015787010" description="Bifunctional inhibitor/plant lipid transfer protein/seed storage helical domain-containing protein" evidence="1">
    <location>
        <begin position="28"/>
        <end position="123"/>
    </location>
</feature>
<proteinExistence type="predicted"/>
<feature type="domain" description="Bifunctional inhibitor/plant lipid transfer protein/seed storage helical" evidence="2">
    <location>
        <begin position="12"/>
        <end position="107"/>
    </location>
</feature>
<organism evidence="3">
    <name type="scientific">Panicum hallii</name>
    <dbReference type="NCBI Taxonomy" id="206008"/>
    <lineage>
        <taxon>Eukaryota</taxon>
        <taxon>Viridiplantae</taxon>
        <taxon>Streptophyta</taxon>
        <taxon>Embryophyta</taxon>
        <taxon>Tracheophyta</taxon>
        <taxon>Spermatophyta</taxon>
        <taxon>Magnoliopsida</taxon>
        <taxon>Liliopsida</taxon>
        <taxon>Poales</taxon>
        <taxon>Poaceae</taxon>
        <taxon>PACMAD clade</taxon>
        <taxon>Panicoideae</taxon>
        <taxon>Panicodae</taxon>
        <taxon>Paniceae</taxon>
        <taxon>Panicinae</taxon>
        <taxon>Panicum</taxon>
        <taxon>Panicum sect. Panicum</taxon>
    </lineage>
</organism>
<protein>
    <recommendedName>
        <fullName evidence="2">Bifunctional inhibitor/plant lipid transfer protein/seed storage helical domain-containing protein</fullName>
    </recommendedName>
</protein>
<dbReference type="Gene3D" id="1.10.110.10">
    <property type="entry name" value="Plant lipid-transfer and hydrophobic proteins"/>
    <property type="match status" value="1"/>
</dbReference>
<accession>A0A2T8IDL4</accession>
<dbReference type="PANTHER" id="PTHR33286:SF24">
    <property type="entry name" value="BIFUNCTIONAL INHIBITOR_PLANT LIPID TRANSFER PROTEIN_SEED STORAGE HELICAL DOMAIN-CONTAINING PROTEIN"/>
    <property type="match status" value="1"/>
</dbReference>
<dbReference type="AlphaFoldDB" id="A0A2T8IDL4"/>
<dbReference type="InterPro" id="IPR036312">
    <property type="entry name" value="Bifun_inhib/LTP/seed_sf"/>
</dbReference>
<dbReference type="EMBL" id="CM008052">
    <property type="protein sequence ID" value="PVH35771.1"/>
    <property type="molecule type" value="Genomic_DNA"/>
</dbReference>
<feature type="signal peptide" evidence="1">
    <location>
        <begin position="1"/>
        <end position="27"/>
    </location>
</feature>
<sequence length="123" mass="13508">MMDARAMLQVVVFALVFTMLAKHQVWGETDCHHEKVSVMLKCKNSIKIGGPYVRPRPGDKCGTTVQASDMSCVCRVLTEHDEKTVDPKRLVKVAGRCGKPVRVGSDCGSWTVEQPPSSSRGHP</sequence>
<evidence type="ECO:0000259" key="2">
    <source>
        <dbReference type="Pfam" id="PF14368"/>
    </source>
</evidence>
<evidence type="ECO:0000256" key="1">
    <source>
        <dbReference type="SAM" id="SignalP"/>
    </source>
</evidence>
<dbReference type="Gramene" id="PVH35771">
    <property type="protein sequence ID" value="PVH35771"/>
    <property type="gene ID" value="PAHAL_7G273000"/>
</dbReference>
<dbReference type="Proteomes" id="UP000243499">
    <property type="component" value="Chromosome 7"/>
</dbReference>
<name>A0A2T8IDL4_9POAL</name>
<dbReference type="Pfam" id="PF14368">
    <property type="entry name" value="LTP_2"/>
    <property type="match status" value="1"/>
</dbReference>
<dbReference type="InterPro" id="IPR016140">
    <property type="entry name" value="Bifunc_inhib/LTP/seed_store"/>
</dbReference>
<gene>
    <name evidence="3" type="ORF">PAHAL_7G273000</name>
</gene>
<reference evidence="3" key="1">
    <citation type="submission" date="2018-04" db="EMBL/GenBank/DDBJ databases">
        <title>WGS assembly of Panicum hallii.</title>
        <authorList>
            <person name="Lovell J."/>
            <person name="Jenkins J."/>
            <person name="Lowry D."/>
            <person name="Mamidi S."/>
            <person name="Sreedasyam A."/>
            <person name="Weng X."/>
            <person name="Barry K."/>
            <person name="Bonette J."/>
            <person name="Campitelli B."/>
            <person name="Daum C."/>
            <person name="Gordon S."/>
            <person name="Gould B."/>
            <person name="Lipzen A."/>
            <person name="Macqueen A."/>
            <person name="Palacio-Mejia J."/>
            <person name="Plott C."/>
            <person name="Shakirov E."/>
            <person name="Shu S."/>
            <person name="Yoshinaga Y."/>
            <person name="Zane M."/>
            <person name="Rokhsar D."/>
            <person name="Grimwood J."/>
            <person name="Schmutz J."/>
            <person name="Juenger T."/>
        </authorList>
    </citation>
    <scope>NUCLEOTIDE SEQUENCE [LARGE SCALE GENOMIC DNA]</scope>
    <source>
        <strain evidence="3">FIL2</strain>
    </source>
</reference>